<reference evidence="2" key="1">
    <citation type="submission" date="2019-03" db="EMBL/GenBank/DDBJ databases">
        <title>Aquabacterium pictum sp.nov., the first bacteriochlorophyll a-containing freshwater bacterium in the genus Aquabacterium of the class Betaproteobacteria.</title>
        <authorList>
            <person name="Hirose S."/>
            <person name="Tank M."/>
            <person name="Hara E."/>
            <person name="Tamaki H."/>
            <person name="Takaichi S."/>
            <person name="Haruta S."/>
            <person name="Hanada S."/>
        </authorList>
    </citation>
    <scope>NUCLEOTIDE SEQUENCE [LARGE SCALE GENOMIC DNA]</scope>
    <source>
        <strain evidence="2">W35</strain>
    </source>
</reference>
<comment type="caution">
    <text evidence="1">The sequence shown here is derived from an EMBL/GenBank/DDBJ whole genome shotgun (WGS) entry which is preliminary data.</text>
</comment>
<dbReference type="InterPro" id="IPR027600">
    <property type="entry name" value="HprK-rel_A"/>
</dbReference>
<evidence type="ECO:0000313" key="1">
    <source>
        <dbReference type="EMBL" id="GCL64872.1"/>
    </source>
</evidence>
<name>A0A480AXC9_9BURK</name>
<dbReference type="OrthoDB" id="4544211at2"/>
<dbReference type="RefSeq" id="WP_137734598.1">
    <property type="nucleotide sequence ID" value="NZ_BJCL01000012.1"/>
</dbReference>
<keyword evidence="1" id="KW-0418">Kinase</keyword>
<dbReference type="InterPro" id="IPR027417">
    <property type="entry name" value="P-loop_NTPase"/>
</dbReference>
<protein>
    <submittedName>
        <fullName evidence="1">HPr kinase</fullName>
    </submittedName>
</protein>
<organism evidence="1 2">
    <name type="scientific">Pseudaquabacterium pictum</name>
    <dbReference type="NCBI Taxonomy" id="2315236"/>
    <lineage>
        <taxon>Bacteria</taxon>
        <taxon>Pseudomonadati</taxon>
        <taxon>Pseudomonadota</taxon>
        <taxon>Betaproteobacteria</taxon>
        <taxon>Burkholderiales</taxon>
        <taxon>Sphaerotilaceae</taxon>
        <taxon>Pseudaquabacterium</taxon>
    </lineage>
</organism>
<dbReference type="Proteomes" id="UP000301751">
    <property type="component" value="Unassembled WGS sequence"/>
</dbReference>
<dbReference type="AlphaFoldDB" id="A0A480AXC9"/>
<dbReference type="Gene3D" id="3.40.50.300">
    <property type="entry name" value="P-loop containing nucleotide triphosphate hydrolases"/>
    <property type="match status" value="1"/>
</dbReference>
<keyword evidence="2" id="KW-1185">Reference proteome</keyword>
<dbReference type="GO" id="GO:0016301">
    <property type="term" value="F:kinase activity"/>
    <property type="evidence" value="ECO:0007669"/>
    <property type="project" value="UniProtKB-KW"/>
</dbReference>
<evidence type="ECO:0000313" key="2">
    <source>
        <dbReference type="Proteomes" id="UP000301751"/>
    </source>
</evidence>
<accession>A0A480AXC9</accession>
<keyword evidence="1" id="KW-0808">Transferase</keyword>
<dbReference type="EMBL" id="BJCL01000012">
    <property type="protein sequence ID" value="GCL64872.1"/>
    <property type="molecule type" value="Genomic_DNA"/>
</dbReference>
<gene>
    <name evidence="1" type="ORF">AQPW35_39530</name>
</gene>
<dbReference type="SUPFAM" id="SSF53795">
    <property type="entry name" value="PEP carboxykinase-like"/>
    <property type="match status" value="1"/>
</dbReference>
<proteinExistence type="predicted"/>
<sequence length="310" mass="34073">MTEAGVQGPVLTNTWEERLRSGGLVLQTGPFTFSIRSPHAGVARNLRLLYANHALPADDTPADFALEIADGAAWRRFWRRQACFVFDGRAVFEPLPAAHAFALLEWSMNWCISSHAHQYLIVHAAVLAHGDRALILPAPPGSGKSTLCAALTHSGWRLLSDELTLIDMRDGRIWPLCRPVSLKNASIPVIRQFAPQAVFGEVTRDTTKGDVIHMAVPPDHLRQVQQPARARWIVYPRYVSGADTQLQPRPRAGAVVDLARNAFNYHFQGKAGFDLLCDVVEGCDCFDFRYSRLPEAMAAFNALAGAAPAG</sequence>
<dbReference type="NCBIfam" id="TIGR04352">
    <property type="entry name" value="HprK_rel_A"/>
    <property type="match status" value="1"/>
</dbReference>